<organism evidence="1 2">
    <name type="scientific">Cylindrobasidium torrendii FP15055 ss-10</name>
    <dbReference type="NCBI Taxonomy" id="1314674"/>
    <lineage>
        <taxon>Eukaryota</taxon>
        <taxon>Fungi</taxon>
        <taxon>Dikarya</taxon>
        <taxon>Basidiomycota</taxon>
        <taxon>Agaricomycotina</taxon>
        <taxon>Agaricomycetes</taxon>
        <taxon>Agaricomycetidae</taxon>
        <taxon>Agaricales</taxon>
        <taxon>Marasmiineae</taxon>
        <taxon>Physalacriaceae</taxon>
        <taxon>Cylindrobasidium</taxon>
    </lineage>
</organism>
<reference evidence="1 2" key="1">
    <citation type="journal article" date="2015" name="Fungal Genet. Biol.">
        <title>Evolution of novel wood decay mechanisms in Agaricales revealed by the genome sequences of Fistulina hepatica and Cylindrobasidium torrendii.</title>
        <authorList>
            <person name="Floudas D."/>
            <person name="Held B.W."/>
            <person name="Riley R."/>
            <person name="Nagy L.G."/>
            <person name="Koehler G."/>
            <person name="Ransdell A.S."/>
            <person name="Younus H."/>
            <person name="Chow J."/>
            <person name="Chiniquy J."/>
            <person name="Lipzen A."/>
            <person name="Tritt A."/>
            <person name="Sun H."/>
            <person name="Haridas S."/>
            <person name="LaButti K."/>
            <person name="Ohm R.A."/>
            <person name="Kues U."/>
            <person name="Blanchette R.A."/>
            <person name="Grigoriev I.V."/>
            <person name="Minto R.E."/>
            <person name="Hibbett D.S."/>
        </authorList>
    </citation>
    <scope>NUCLEOTIDE SEQUENCE [LARGE SCALE GENOMIC DNA]</scope>
    <source>
        <strain evidence="1 2">FP15055 ss-10</strain>
    </source>
</reference>
<evidence type="ECO:0000313" key="2">
    <source>
        <dbReference type="Proteomes" id="UP000054007"/>
    </source>
</evidence>
<sequence>MVGLGDDYSADVNLSNLTPTDQQVVLQIAPLAKAYGFDLHLAKAELSQFSTTSWGEEPPDGCRDDYDDMEAPDIDDLEFDDFVEFTRTVCDIVALDGKPRSFDRPLPEEFDLDTVFVSRKLEHSNPTKKLDTYEPGVRIDSLLIAYSNDVLVITPSENAANFFTGNLCPWACAKLLASESPAPTPKEAGLVQLLLEHLQSVKITSNDRVKAAEALQIAAERWNDVDLFVRTCRACGLKQCLEAVTVEGMVSACQAFGWAKLCSMYVFLSIFPYKH</sequence>
<gene>
    <name evidence="1" type="ORF">CYLTODRAFT_359478</name>
</gene>
<accession>A0A0D7AZT6</accession>
<dbReference type="AlphaFoldDB" id="A0A0D7AZT6"/>
<protein>
    <submittedName>
        <fullName evidence="1">Uncharacterized protein</fullName>
    </submittedName>
</protein>
<proteinExistence type="predicted"/>
<dbReference type="OrthoDB" id="3266192at2759"/>
<keyword evidence="2" id="KW-1185">Reference proteome</keyword>
<name>A0A0D7AZT6_9AGAR</name>
<evidence type="ECO:0000313" key="1">
    <source>
        <dbReference type="EMBL" id="KIY63717.1"/>
    </source>
</evidence>
<dbReference type="EMBL" id="KN880677">
    <property type="protein sequence ID" value="KIY63717.1"/>
    <property type="molecule type" value="Genomic_DNA"/>
</dbReference>
<dbReference type="Proteomes" id="UP000054007">
    <property type="component" value="Unassembled WGS sequence"/>
</dbReference>